<reference evidence="1" key="2">
    <citation type="submission" date="2020-09" db="EMBL/GenBank/DDBJ databases">
        <authorList>
            <person name="Sun Q."/>
            <person name="Zhou Y."/>
        </authorList>
    </citation>
    <scope>NUCLEOTIDE SEQUENCE</scope>
    <source>
        <strain evidence="1">CGMCC 1.12195</strain>
    </source>
</reference>
<evidence type="ECO:0000313" key="2">
    <source>
        <dbReference type="Proteomes" id="UP000660862"/>
    </source>
</evidence>
<sequence>MQRTVVIDIVGLSSAVIGEHTPFLKNYMENAHVSRIKPHLPAVTTSMQTTYLTGLWPSQHGIVGNGWYDRTDCEIKFWKQSHKLVQGEALWDSAKRMDPGFTCAQLFWWYNMYTGADFSVTPRPNYLADGRKMPDCYSHPTSLRDELQTKFGQFPLFSFWGPGANIASSEWIANAAMYVEDKHHPTLSLVYLPHLDYCQQKFGPDPVGIGKELREIDSLLEKLVGFYERKAVQVILLSEYGIVPVSKPIHINRILREAGLLGIRTERGLELLDAGASAAFAVADHQIAHIYTKDQATKEQVMRLLEGEVGIDLLLDDAGKKQYHLDHERAGDVVAVSKPDSWFTYYFWLDDRVAPDYARVVDIHKKPGYDPVEMFMTSKLRAGYKLLRKKLGFRYVMDVIPLDATRVKGAHGAINIPREYYPLLITKHKRWEDELEPTAIRDVILDSLRT</sequence>
<comment type="caution">
    <text evidence="1">The sequence shown here is derived from an EMBL/GenBank/DDBJ whole genome shotgun (WGS) entry which is preliminary data.</text>
</comment>
<dbReference type="GO" id="GO:0016787">
    <property type="term" value="F:hydrolase activity"/>
    <property type="evidence" value="ECO:0007669"/>
    <property type="project" value="UniProtKB-ARBA"/>
</dbReference>
<dbReference type="SUPFAM" id="SSF53649">
    <property type="entry name" value="Alkaline phosphatase-like"/>
    <property type="match status" value="1"/>
</dbReference>
<name>A0A917M3U0_9SPHI</name>
<protein>
    <submittedName>
        <fullName evidence="1">Alkaline phosphatase family protein</fullName>
    </submittedName>
</protein>
<dbReference type="Proteomes" id="UP000660862">
    <property type="component" value="Unassembled WGS sequence"/>
</dbReference>
<evidence type="ECO:0000313" key="1">
    <source>
        <dbReference type="EMBL" id="GGG75209.1"/>
    </source>
</evidence>
<accession>A0A917M3U0</accession>
<dbReference type="EMBL" id="BMER01000001">
    <property type="protein sequence ID" value="GGG75209.1"/>
    <property type="molecule type" value="Genomic_DNA"/>
</dbReference>
<dbReference type="InterPro" id="IPR017850">
    <property type="entry name" value="Alkaline_phosphatase_core_sf"/>
</dbReference>
<dbReference type="Pfam" id="PF01663">
    <property type="entry name" value="Phosphodiest"/>
    <property type="match status" value="1"/>
</dbReference>
<reference evidence="1" key="1">
    <citation type="journal article" date="2014" name="Int. J. Syst. Evol. Microbiol.">
        <title>Complete genome sequence of Corynebacterium casei LMG S-19264T (=DSM 44701T), isolated from a smear-ripened cheese.</title>
        <authorList>
            <consortium name="US DOE Joint Genome Institute (JGI-PGF)"/>
            <person name="Walter F."/>
            <person name="Albersmeier A."/>
            <person name="Kalinowski J."/>
            <person name="Ruckert C."/>
        </authorList>
    </citation>
    <scope>NUCLEOTIDE SEQUENCE</scope>
    <source>
        <strain evidence="1">CGMCC 1.12195</strain>
    </source>
</reference>
<dbReference type="Gene3D" id="3.40.720.10">
    <property type="entry name" value="Alkaline Phosphatase, subunit A"/>
    <property type="match status" value="1"/>
</dbReference>
<organism evidence="1 2">
    <name type="scientific">Parapedobacter pyrenivorans</name>
    <dbReference type="NCBI Taxonomy" id="1305674"/>
    <lineage>
        <taxon>Bacteria</taxon>
        <taxon>Pseudomonadati</taxon>
        <taxon>Bacteroidota</taxon>
        <taxon>Sphingobacteriia</taxon>
        <taxon>Sphingobacteriales</taxon>
        <taxon>Sphingobacteriaceae</taxon>
        <taxon>Parapedobacter</taxon>
    </lineage>
</organism>
<dbReference type="PANTHER" id="PTHR10151:SF120">
    <property type="entry name" value="BIS(5'-ADENOSYL)-TRIPHOSPHATASE"/>
    <property type="match status" value="1"/>
</dbReference>
<dbReference type="InterPro" id="IPR002591">
    <property type="entry name" value="Phosphodiest/P_Trfase"/>
</dbReference>
<dbReference type="RefSeq" id="WP_188504222.1">
    <property type="nucleotide sequence ID" value="NZ_BMER01000001.1"/>
</dbReference>
<proteinExistence type="predicted"/>
<dbReference type="PANTHER" id="PTHR10151">
    <property type="entry name" value="ECTONUCLEOTIDE PYROPHOSPHATASE/PHOSPHODIESTERASE"/>
    <property type="match status" value="1"/>
</dbReference>
<gene>
    <name evidence="1" type="ORF">GCM10007415_03530</name>
</gene>
<dbReference type="AlphaFoldDB" id="A0A917M3U0"/>
<keyword evidence="2" id="KW-1185">Reference proteome</keyword>